<comment type="caution">
    <text evidence="1">The sequence shown here is derived from an EMBL/GenBank/DDBJ whole genome shotgun (WGS) entry which is preliminary data.</text>
</comment>
<keyword evidence="2" id="KW-1185">Reference proteome</keyword>
<proteinExistence type="predicted"/>
<evidence type="ECO:0000313" key="2">
    <source>
        <dbReference type="Proteomes" id="UP001054837"/>
    </source>
</evidence>
<gene>
    <name evidence="1" type="ORF">CDAR_539571</name>
</gene>
<organism evidence="1 2">
    <name type="scientific">Caerostris darwini</name>
    <dbReference type="NCBI Taxonomy" id="1538125"/>
    <lineage>
        <taxon>Eukaryota</taxon>
        <taxon>Metazoa</taxon>
        <taxon>Ecdysozoa</taxon>
        <taxon>Arthropoda</taxon>
        <taxon>Chelicerata</taxon>
        <taxon>Arachnida</taxon>
        <taxon>Araneae</taxon>
        <taxon>Araneomorphae</taxon>
        <taxon>Entelegynae</taxon>
        <taxon>Araneoidea</taxon>
        <taxon>Araneidae</taxon>
        <taxon>Caerostris</taxon>
    </lineage>
</organism>
<dbReference type="Proteomes" id="UP001054837">
    <property type="component" value="Unassembled WGS sequence"/>
</dbReference>
<accession>A0AAV4N0D6</accession>
<dbReference type="EMBL" id="BPLQ01000978">
    <property type="protein sequence ID" value="GIX76962.1"/>
    <property type="molecule type" value="Genomic_DNA"/>
</dbReference>
<dbReference type="AlphaFoldDB" id="A0AAV4N0D6"/>
<sequence length="78" mass="9438">MSTILYNVEHRSIHRQLTFCNSQLGEYTNDIFYTNEDYHKTKICGQVNYVLKVMSVQNECFSQRSSYLWRWKNCCRTL</sequence>
<evidence type="ECO:0000313" key="1">
    <source>
        <dbReference type="EMBL" id="GIX76962.1"/>
    </source>
</evidence>
<protein>
    <submittedName>
        <fullName evidence="1">Uncharacterized protein</fullName>
    </submittedName>
</protein>
<reference evidence="1 2" key="1">
    <citation type="submission" date="2021-06" db="EMBL/GenBank/DDBJ databases">
        <title>Caerostris darwini draft genome.</title>
        <authorList>
            <person name="Kono N."/>
            <person name="Arakawa K."/>
        </authorList>
    </citation>
    <scope>NUCLEOTIDE SEQUENCE [LARGE SCALE GENOMIC DNA]</scope>
</reference>
<name>A0AAV4N0D6_9ARAC</name>